<dbReference type="InterPro" id="IPR025110">
    <property type="entry name" value="AMP-bd_C"/>
</dbReference>
<dbReference type="PROSITE" id="PS00455">
    <property type="entry name" value="AMP_BINDING"/>
    <property type="match status" value="1"/>
</dbReference>
<dbReference type="GO" id="GO:0031956">
    <property type="term" value="F:medium-chain fatty acid-CoA ligase activity"/>
    <property type="evidence" value="ECO:0007669"/>
    <property type="project" value="TreeGrafter"/>
</dbReference>
<feature type="domain" description="AMP-dependent synthetase/ligase" evidence="3">
    <location>
        <begin position="18"/>
        <end position="396"/>
    </location>
</feature>
<protein>
    <submittedName>
        <fullName evidence="5">AMP-binding protein</fullName>
    </submittedName>
</protein>
<dbReference type="EMBL" id="CP045810">
    <property type="protein sequence ID" value="QHN38821.1"/>
    <property type="molecule type" value="Genomic_DNA"/>
</dbReference>
<dbReference type="GO" id="GO:0006631">
    <property type="term" value="P:fatty acid metabolic process"/>
    <property type="evidence" value="ECO:0007669"/>
    <property type="project" value="TreeGrafter"/>
</dbReference>
<dbReference type="Pfam" id="PF00501">
    <property type="entry name" value="AMP-binding"/>
    <property type="match status" value="1"/>
</dbReference>
<evidence type="ECO:0000259" key="4">
    <source>
        <dbReference type="Pfam" id="PF13193"/>
    </source>
</evidence>
<evidence type="ECO:0000256" key="1">
    <source>
        <dbReference type="ARBA" id="ARBA00006432"/>
    </source>
</evidence>
<gene>
    <name evidence="5" type="ORF">GII30_06210</name>
</gene>
<dbReference type="PANTHER" id="PTHR43201:SF5">
    <property type="entry name" value="MEDIUM-CHAIN ACYL-COA LIGASE ACSF2, MITOCHONDRIAL"/>
    <property type="match status" value="1"/>
</dbReference>
<name>A0A857MBS6_9ACTN</name>
<comment type="similarity">
    <text evidence="1">Belongs to the ATP-dependent AMP-binding enzyme family.</text>
</comment>
<organism evidence="5">
    <name type="scientific">Gordonia amarae</name>
    <dbReference type="NCBI Taxonomy" id="36821"/>
    <lineage>
        <taxon>Bacteria</taxon>
        <taxon>Bacillati</taxon>
        <taxon>Actinomycetota</taxon>
        <taxon>Actinomycetes</taxon>
        <taxon>Mycobacteriales</taxon>
        <taxon>Gordoniaceae</taxon>
        <taxon>Gordonia</taxon>
    </lineage>
</organism>
<dbReference type="Gene3D" id="3.30.300.30">
    <property type="match status" value="1"/>
</dbReference>
<dbReference type="AlphaFoldDB" id="A0A857MBS6"/>
<evidence type="ECO:0000313" key="5">
    <source>
        <dbReference type="EMBL" id="QHN38821.1"/>
    </source>
</evidence>
<dbReference type="Pfam" id="PF13193">
    <property type="entry name" value="AMP-binding_C"/>
    <property type="match status" value="1"/>
</dbReference>
<dbReference type="RefSeq" id="WP_005186551.1">
    <property type="nucleotide sequence ID" value="NZ_CP045804.1"/>
</dbReference>
<dbReference type="Gene3D" id="3.40.50.12780">
    <property type="entry name" value="N-terminal domain of ligase-like"/>
    <property type="match status" value="1"/>
</dbReference>
<proteinExistence type="inferred from homology"/>
<dbReference type="SUPFAM" id="SSF56801">
    <property type="entry name" value="Acetyl-CoA synthetase-like"/>
    <property type="match status" value="1"/>
</dbReference>
<feature type="domain" description="AMP-binding enzyme C-terminal" evidence="4">
    <location>
        <begin position="464"/>
        <end position="539"/>
    </location>
</feature>
<evidence type="ECO:0000259" key="3">
    <source>
        <dbReference type="Pfam" id="PF00501"/>
    </source>
</evidence>
<keyword evidence="2" id="KW-0436">Ligase</keyword>
<dbReference type="InterPro" id="IPR045851">
    <property type="entry name" value="AMP-bd_C_sf"/>
</dbReference>
<reference evidence="5" key="1">
    <citation type="journal article" date="2021" name="Nat. Microbiol.">
        <title>Cocultivation of an ultrasmall environmental parasitic bacterium with lytic ability against bacteria associated with wastewater foams.</title>
        <authorList>
            <person name="Batinovic S."/>
            <person name="Rose J.J.A."/>
            <person name="Ratcliffe J."/>
            <person name="Seviour R.J."/>
            <person name="Petrovski S."/>
        </authorList>
    </citation>
    <scope>NUCLEOTIDE SEQUENCE</scope>
    <source>
        <strain evidence="5">CON44</strain>
    </source>
</reference>
<dbReference type="InterPro" id="IPR042099">
    <property type="entry name" value="ANL_N_sf"/>
</dbReference>
<dbReference type="NCBIfam" id="NF005863">
    <property type="entry name" value="PRK07798.1"/>
    <property type="match status" value="1"/>
</dbReference>
<sequence>MNTPAQNFNLSEVIASIARAVGDREFLVWRDRRLTYRQFDDRATGFARFLVSAGLGAHTERESLAGHESGQDHLALYLRNGNEYPEAMVGAYRARVAPFNCSFRYVEDELVYLLDNSGATAIVYNAEFAPRVAAIRDRLPALRVFIQVADDSGNDLIDGAVDYETILGTTEPDGGLPEPSGDDLYILYTGGTTGMPKGVLWRQHDVFLGAMGGRPFGSPDAFESYDAVAVQASSVQEPGAALIIAPFMHGAAQWATFNLATMSARIVLTDRVDGFDAAETLRLIEREKVGTVAIVGDAMARPLIDEIGRGTYDLSSWMVITNGGAQLSPAVRERLLEALPHALVLDAVGSSESGIQNSTMVTKGADAPTAVFAPTAESGVVAEDFSRVLQPGDTGLGWLARSGSIPLGYLGDAAKTAKTFPIIDGVRWSVPGDRANLLPDGRIELLGRDSNTINSGGEKIFVEEVERAIAAHPSVADVLVVGRDSDRWGSEVVAIVELVEGESADAGQLREVCRTAIASYKIPKEFLFTDAIVRSPAGKADYRWAKRYATGDA</sequence>
<dbReference type="PANTHER" id="PTHR43201">
    <property type="entry name" value="ACYL-COA SYNTHETASE"/>
    <property type="match status" value="1"/>
</dbReference>
<evidence type="ECO:0000256" key="2">
    <source>
        <dbReference type="ARBA" id="ARBA00022598"/>
    </source>
</evidence>
<dbReference type="InterPro" id="IPR020845">
    <property type="entry name" value="AMP-binding_CS"/>
</dbReference>
<dbReference type="InterPro" id="IPR000873">
    <property type="entry name" value="AMP-dep_synth/lig_dom"/>
</dbReference>
<accession>A0A857MBS6</accession>